<feature type="domain" description="YcaO" evidence="2">
    <location>
        <begin position="75"/>
        <end position="412"/>
    </location>
</feature>
<dbReference type="AlphaFoldDB" id="A0A844HQ89"/>
<reference evidence="3 4" key="1">
    <citation type="submission" date="2019-11" db="EMBL/GenBank/DDBJ databases">
        <authorList>
            <person name="Dong K."/>
        </authorList>
    </citation>
    <scope>NUCLEOTIDE SEQUENCE [LARGE SCALE GENOMIC DNA]</scope>
    <source>
        <strain evidence="3 4">NBRC 112902</strain>
    </source>
</reference>
<organism evidence="3 4">
    <name type="scientific">Paracoccus litorisediminis</name>
    <dbReference type="NCBI Taxonomy" id="2006130"/>
    <lineage>
        <taxon>Bacteria</taxon>
        <taxon>Pseudomonadati</taxon>
        <taxon>Pseudomonadota</taxon>
        <taxon>Alphaproteobacteria</taxon>
        <taxon>Rhodobacterales</taxon>
        <taxon>Paracoccaceae</taxon>
        <taxon>Paracoccus</taxon>
    </lineage>
</organism>
<dbReference type="InterPro" id="IPR003776">
    <property type="entry name" value="YcaO-like_dom"/>
</dbReference>
<dbReference type="EMBL" id="WMIG01000008">
    <property type="protein sequence ID" value="MTH60507.1"/>
    <property type="molecule type" value="Genomic_DNA"/>
</dbReference>
<gene>
    <name evidence="3" type="ORF">GL300_14920</name>
</gene>
<dbReference type="Proteomes" id="UP000449846">
    <property type="component" value="Unassembled WGS sequence"/>
</dbReference>
<evidence type="ECO:0000259" key="2">
    <source>
        <dbReference type="PROSITE" id="PS51664"/>
    </source>
</evidence>
<comment type="caution">
    <text evidence="3">The sequence shown here is derived from an EMBL/GenBank/DDBJ whole genome shotgun (WGS) entry which is preliminary data.</text>
</comment>
<evidence type="ECO:0000313" key="3">
    <source>
        <dbReference type="EMBL" id="MTH60507.1"/>
    </source>
</evidence>
<evidence type="ECO:0000256" key="1">
    <source>
        <dbReference type="SAM" id="MobiDB-lite"/>
    </source>
</evidence>
<dbReference type="RefSeq" id="WP_155040451.1">
    <property type="nucleotide sequence ID" value="NZ_JBHGCD010000011.1"/>
</dbReference>
<accession>A0A844HQ89</accession>
<dbReference type="PROSITE" id="PS51664">
    <property type="entry name" value="YCAO"/>
    <property type="match status" value="1"/>
</dbReference>
<proteinExistence type="predicted"/>
<dbReference type="PANTHER" id="PTHR37809:SF1">
    <property type="entry name" value="RIBOSOMAL PROTEIN S12 METHYLTHIOTRANSFERASE ACCESSORY FACTOR YCAO"/>
    <property type="match status" value="1"/>
</dbReference>
<dbReference type="PANTHER" id="PTHR37809">
    <property type="entry name" value="RIBOSOMAL PROTEIN S12 METHYLTHIOTRANSFERASE ACCESSORY FACTOR YCAO"/>
    <property type="match status" value="1"/>
</dbReference>
<dbReference type="OrthoDB" id="109999at2"/>
<dbReference type="Gene3D" id="3.30.160.660">
    <property type="match status" value="1"/>
</dbReference>
<evidence type="ECO:0000313" key="4">
    <source>
        <dbReference type="Proteomes" id="UP000449846"/>
    </source>
</evidence>
<dbReference type="NCBIfam" id="TIGR00702">
    <property type="entry name" value="YcaO-type kinase domain"/>
    <property type="match status" value="1"/>
</dbReference>
<dbReference type="Pfam" id="PF02624">
    <property type="entry name" value="YcaO"/>
    <property type="match status" value="1"/>
</dbReference>
<sequence length="412" mass="44362">MSLDELGSGLGRGAKGHLRGTHRGISPAETVARVTPLMAQMGITRIANVTGLDRIGVPVVMVCRPNARSLAVSQGKGCDLDAATASGLMEAAELYHAEHIELPLKLGSMAELAHSHAFVDVSRLPRISNRFHRDLVMLWVEGQDLISGQGRWLPFESVRTNFTLPPPPGSGCFDCSSNGLASGNSQIEATCHAICEIVERDATSLWHAKSEQARGEAGLDLTSIDDPACREVLAQLEAADFDVHVWETTTDAGIACFYCLISDRRDPMQHHGIGAGCHPTRAIALLRALTEAVQVRTTYISGARDDLMPEEYSARERANKARIAARMRAMHRPLRRFADAPDQATPSFDQDLNWLLARLQAIGITEAIAVDLAKPALGLGVVRVVIPGLEGPHDHPAYLPGPRARQIAGVAG</sequence>
<protein>
    <recommendedName>
        <fullName evidence="2">YcaO domain-containing protein</fullName>
    </recommendedName>
</protein>
<name>A0A844HQ89_9RHOB</name>
<feature type="region of interest" description="Disordered" evidence="1">
    <location>
        <begin position="1"/>
        <end position="23"/>
    </location>
</feature>
<keyword evidence="4" id="KW-1185">Reference proteome</keyword>